<feature type="compositionally biased region" description="Low complexity" evidence="1">
    <location>
        <begin position="102"/>
        <end position="114"/>
    </location>
</feature>
<dbReference type="CTD" id="165100"/>
<feature type="compositionally biased region" description="Low complexity" evidence="1">
    <location>
        <begin position="122"/>
        <end position="170"/>
    </location>
</feature>
<dbReference type="InterPro" id="IPR031460">
    <property type="entry name" value="DUF4678"/>
</dbReference>
<organism evidence="2 3">
    <name type="scientific">Octodon degus</name>
    <name type="common">Degu</name>
    <name type="synonym">Sciurus degus</name>
    <dbReference type="NCBI Taxonomy" id="10160"/>
    <lineage>
        <taxon>Eukaryota</taxon>
        <taxon>Metazoa</taxon>
        <taxon>Chordata</taxon>
        <taxon>Craniata</taxon>
        <taxon>Vertebrata</taxon>
        <taxon>Euteleostomi</taxon>
        <taxon>Mammalia</taxon>
        <taxon>Eutheria</taxon>
        <taxon>Euarchontoglires</taxon>
        <taxon>Glires</taxon>
        <taxon>Rodentia</taxon>
        <taxon>Hystricomorpha</taxon>
        <taxon>Octodontidae</taxon>
        <taxon>Octodon</taxon>
    </lineage>
</organism>
<dbReference type="Proteomes" id="UP000515203">
    <property type="component" value="Unplaced"/>
</dbReference>
<feature type="compositionally biased region" description="Low complexity" evidence="1">
    <location>
        <begin position="42"/>
        <end position="53"/>
    </location>
</feature>
<dbReference type="AlphaFoldDB" id="A0A6P3F2I0"/>
<feature type="compositionally biased region" description="Basic and acidic residues" evidence="1">
    <location>
        <begin position="91"/>
        <end position="101"/>
    </location>
</feature>
<dbReference type="InParanoid" id="A0A6P3F2I0"/>
<evidence type="ECO:0000313" key="3">
    <source>
        <dbReference type="RefSeq" id="XP_004637450.1"/>
    </source>
</evidence>
<protein>
    <submittedName>
        <fullName evidence="3">Testis-expressed protein 44</fullName>
    </submittedName>
</protein>
<sequence length="317" mass="31162">MTTGPPGEAEATSSVPHGPPGASDRAGDTPTEGSQSQDPLPADASTADGSAGSQDVEHEPKPPSGDKDRNAAAGGSSPEEPEEVSPLPQEPRGEQPSEDARAPSSAASSGAPPAQEEKTREASAAPGQAEAAPDPATQGAAAPATAQAPAVPGPARDAAGATTAASPASDVGPARGFPRSQPLDPAHYAAAEETDYMRSVTSLLGAGESAIGPLADVLAWPEATVGMGLALGLLATAHGSPADLLSAEGPDLRSISSILGGASFSAWLREGTGSALRSLTRALVSVERSTREGLRSALRYLAGNLCPRGAAAAPGAG</sequence>
<feature type="compositionally biased region" description="Basic and acidic residues" evidence="1">
    <location>
        <begin position="55"/>
        <end position="70"/>
    </location>
</feature>
<feature type="region of interest" description="Disordered" evidence="1">
    <location>
        <begin position="1"/>
        <end position="183"/>
    </location>
</feature>
<dbReference type="OrthoDB" id="9838056at2759"/>
<proteinExistence type="predicted"/>
<dbReference type="GeneID" id="101564079"/>
<gene>
    <name evidence="3" type="primary">Tex44</name>
</gene>
<accession>A0A6P3F2I0</accession>
<evidence type="ECO:0000256" key="1">
    <source>
        <dbReference type="SAM" id="MobiDB-lite"/>
    </source>
</evidence>
<dbReference type="Pfam" id="PF15727">
    <property type="entry name" value="DUF4678"/>
    <property type="match status" value="1"/>
</dbReference>
<reference evidence="3" key="1">
    <citation type="submission" date="2025-08" db="UniProtKB">
        <authorList>
            <consortium name="RefSeq"/>
        </authorList>
    </citation>
    <scope>IDENTIFICATION</scope>
</reference>
<dbReference type="PANTHER" id="PTHR37365:SF1">
    <property type="entry name" value="TESTIS-EXPRESSED PROTEIN 44"/>
    <property type="match status" value="1"/>
</dbReference>
<name>A0A6P3F2I0_OCTDE</name>
<dbReference type="PANTHER" id="PTHR37365">
    <property type="entry name" value="TESTIS-EXPRESSED PROTEIN 44"/>
    <property type="match status" value="1"/>
</dbReference>
<evidence type="ECO:0000313" key="2">
    <source>
        <dbReference type="Proteomes" id="UP000515203"/>
    </source>
</evidence>
<dbReference type="RefSeq" id="XP_004637450.1">
    <property type="nucleotide sequence ID" value="XM_004637393.2"/>
</dbReference>
<dbReference type="FunCoup" id="A0A6P3F2I0">
    <property type="interactions" value="92"/>
</dbReference>
<keyword evidence="2" id="KW-1185">Reference proteome</keyword>